<dbReference type="InterPro" id="IPR036397">
    <property type="entry name" value="RNaseH_sf"/>
</dbReference>
<dbReference type="PANTHER" id="PTHR10948">
    <property type="entry name" value="TRANSPOSASE"/>
    <property type="match status" value="1"/>
</dbReference>
<dbReference type="InterPro" id="IPR053392">
    <property type="entry name" value="Transposase_IS30-like"/>
</dbReference>
<dbReference type="Gene3D" id="3.30.420.10">
    <property type="entry name" value="Ribonuclease H-like superfamily/Ribonuclease H"/>
    <property type="match status" value="1"/>
</dbReference>
<dbReference type="GO" id="GO:0004803">
    <property type="term" value="F:transposase activity"/>
    <property type="evidence" value="ECO:0007669"/>
    <property type="project" value="TreeGrafter"/>
</dbReference>
<reference evidence="2 3" key="1">
    <citation type="journal article" date="2017" name="Int. J. Syst. Evol. Microbiol.">
        <title>Jeotgalibaca porci sp. nov. and Jeotgalibaca arthritidis sp. nov., isolated from pigs, and emended description of the genus Jeotgalibaca.</title>
        <authorList>
            <person name="Zamora L."/>
            <person name="Perez-Sancho M."/>
            <person name="Dominguez L."/>
            <person name="Fernandez-Garayzabal J.F."/>
            <person name="Vela A.I."/>
        </authorList>
    </citation>
    <scope>NUCLEOTIDE SEQUENCE [LARGE SCALE GENOMIC DNA]</scope>
    <source>
        <strain evidence="2 3">CECT 9157</strain>
    </source>
</reference>
<keyword evidence="3" id="KW-1185">Reference proteome</keyword>
<dbReference type="EMBL" id="CP049740">
    <property type="protein sequence ID" value="QII81239.1"/>
    <property type="molecule type" value="Genomic_DNA"/>
</dbReference>
<dbReference type="Proteomes" id="UP000501451">
    <property type="component" value="Chromosome"/>
</dbReference>
<dbReference type="AlphaFoldDB" id="A0A6G7K7J5"/>
<gene>
    <name evidence="2" type="ORF">G7057_01310</name>
</gene>
<dbReference type="GO" id="GO:0015074">
    <property type="term" value="P:DNA integration"/>
    <property type="evidence" value="ECO:0007669"/>
    <property type="project" value="InterPro"/>
</dbReference>
<dbReference type="PROSITE" id="PS50994">
    <property type="entry name" value="INTEGRASE"/>
    <property type="match status" value="1"/>
</dbReference>
<dbReference type="InterPro" id="IPR012337">
    <property type="entry name" value="RNaseH-like_sf"/>
</dbReference>
<dbReference type="KEGG" id="jar:G7057_01310"/>
<dbReference type="NCBIfam" id="NF033563">
    <property type="entry name" value="transpos_IS30"/>
    <property type="match status" value="1"/>
</dbReference>
<dbReference type="RefSeq" id="WP_166160688.1">
    <property type="nucleotide sequence ID" value="NZ_CP049740.1"/>
</dbReference>
<dbReference type="GO" id="GO:0032196">
    <property type="term" value="P:transposition"/>
    <property type="evidence" value="ECO:0007669"/>
    <property type="project" value="TreeGrafter"/>
</dbReference>
<evidence type="ECO:0000259" key="1">
    <source>
        <dbReference type="PROSITE" id="PS50994"/>
    </source>
</evidence>
<evidence type="ECO:0000313" key="2">
    <source>
        <dbReference type="EMBL" id="QII81239.1"/>
    </source>
</evidence>
<sequence>MNFNKFTNSIRKKKEKHLKFEDRVKIENPIKANRILPKNKQITRKEMAEIIGCGVSSLYRELRRGKVILKDSAWKDYQSYSANVAQEDYDLQATSKGPELKIRDDHKFVEYIESKILEEKWSPDAIIMDLEKNGNPFDTEISTRTLYYYIENNMFLNVEITDLPRRGEIKKRKKRKVKPRQKVPFGKDITHRPKEAEERLETGHWEMDTVESGKKLGTACLLTLVERKHRSTLIFKLRAQTQKEVHRVLDNLEKQLGTEDFSNTFKTITVDNGTEFLDSETLEKSIKESSKPRTNIYYCHPYASYERESNEQMHTLIRRFIPKGSAISEYSKERV</sequence>
<organism evidence="2 3">
    <name type="scientific">Jeotgalibaca arthritidis</name>
    <dbReference type="NCBI Taxonomy" id="1868794"/>
    <lineage>
        <taxon>Bacteria</taxon>
        <taxon>Bacillati</taxon>
        <taxon>Bacillota</taxon>
        <taxon>Bacilli</taxon>
        <taxon>Lactobacillales</taxon>
        <taxon>Carnobacteriaceae</taxon>
        <taxon>Jeotgalibaca</taxon>
    </lineage>
</organism>
<dbReference type="GO" id="GO:0005829">
    <property type="term" value="C:cytosol"/>
    <property type="evidence" value="ECO:0007669"/>
    <property type="project" value="TreeGrafter"/>
</dbReference>
<evidence type="ECO:0000313" key="3">
    <source>
        <dbReference type="Proteomes" id="UP000501451"/>
    </source>
</evidence>
<dbReference type="InterPro" id="IPR001584">
    <property type="entry name" value="Integrase_cat-core"/>
</dbReference>
<feature type="domain" description="Integrase catalytic" evidence="1">
    <location>
        <begin position="189"/>
        <end position="335"/>
    </location>
</feature>
<name>A0A6G7K7J5_9LACT</name>
<proteinExistence type="predicted"/>
<dbReference type="InterPro" id="IPR051917">
    <property type="entry name" value="Transposase-Integrase"/>
</dbReference>
<accession>A0A6G7K7J5</accession>
<dbReference type="PANTHER" id="PTHR10948:SF23">
    <property type="entry name" value="TRANSPOSASE INSI FOR INSERTION SEQUENCE ELEMENT IS30A-RELATED"/>
    <property type="match status" value="1"/>
</dbReference>
<protein>
    <submittedName>
        <fullName evidence="2">IS30 family transposase</fullName>
    </submittedName>
</protein>
<dbReference type="GO" id="GO:0003676">
    <property type="term" value="F:nucleic acid binding"/>
    <property type="evidence" value="ECO:0007669"/>
    <property type="project" value="InterPro"/>
</dbReference>
<dbReference type="SUPFAM" id="SSF53098">
    <property type="entry name" value="Ribonuclease H-like"/>
    <property type="match status" value="1"/>
</dbReference>